<dbReference type="InterPro" id="IPR011335">
    <property type="entry name" value="Restrct_endonuc-II-like"/>
</dbReference>
<dbReference type="InterPro" id="IPR015093">
    <property type="entry name" value="Card1_endonucl_dom"/>
</dbReference>
<feature type="domain" description="Card1 endonuclease" evidence="1">
    <location>
        <begin position="240"/>
        <end position="381"/>
    </location>
</feature>
<protein>
    <recommendedName>
        <fullName evidence="6">DUF1887 domain-containing protein</fullName>
    </recommendedName>
</protein>
<keyword evidence="5" id="KW-1185">Reference proteome</keyword>
<proteinExistence type="predicted"/>
<dbReference type="Proteomes" id="UP000199561">
    <property type="component" value="Unassembled WGS sequence"/>
</dbReference>
<reference evidence="4 5" key="1">
    <citation type="submission" date="2016-10" db="EMBL/GenBank/DDBJ databases">
        <authorList>
            <person name="de Groot N.N."/>
        </authorList>
    </citation>
    <scope>NUCLEOTIDE SEQUENCE [LARGE SCALE GENOMIC DNA]</scope>
    <source>
        <strain evidence="4 5">Nm146</strain>
    </source>
</reference>
<evidence type="ECO:0008006" key="6">
    <source>
        <dbReference type="Google" id="ProtNLM"/>
    </source>
</evidence>
<dbReference type="AlphaFoldDB" id="A0A1I4LNC0"/>
<evidence type="ECO:0000259" key="1">
    <source>
        <dbReference type="Pfam" id="PF09002"/>
    </source>
</evidence>
<dbReference type="InterPro" id="IPR011856">
    <property type="entry name" value="tRNA_endonuc-like_dom_sf"/>
</dbReference>
<feature type="domain" description="Card1 CARF" evidence="2">
    <location>
        <begin position="6"/>
        <end position="141"/>
    </location>
</feature>
<gene>
    <name evidence="3" type="ORF">NMYAN_10292</name>
    <name evidence="4" type="ORF">SAMN05421880_102147</name>
</gene>
<evidence type="ECO:0000313" key="4">
    <source>
        <dbReference type="EMBL" id="SFL92598.1"/>
    </source>
</evidence>
<dbReference type="SUPFAM" id="SSF52980">
    <property type="entry name" value="Restriction endonuclease-like"/>
    <property type="match status" value="1"/>
</dbReference>
<name>A0A1I4LNC0_9PROT</name>
<dbReference type="InterPro" id="IPR056339">
    <property type="entry name" value="CARF_Card1"/>
</dbReference>
<dbReference type="Pfam" id="PF23400">
    <property type="entry name" value="CARF_Card1"/>
    <property type="match status" value="1"/>
</dbReference>
<evidence type="ECO:0000313" key="3">
    <source>
        <dbReference type="EMBL" id="CAE6485528.1"/>
    </source>
</evidence>
<dbReference type="Gene3D" id="1.10.10.680">
    <property type="entry name" value="Hypothetical protein VC1899 (Restriction endonuclease-like)"/>
    <property type="match status" value="1"/>
</dbReference>
<dbReference type="EMBL" id="FOUF01000002">
    <property type="protein sequence ID" value="SFL92598.1"/>
    <property type="molecule type" value="Genomic_DNA"/>
</dbReference>
<dbReference type="Gene3D" id="3.40.50.10770">
    <property type="entry name" value="Hypothetical protein VC1899 like domain (Restriction endonuclease-like)"/>
    <property type="match status" value="1"/>
</dbReference>
<reference evidence="3" key="2">
    <citation type="submission" date="2021-02" db="EMBL/GenBank/DDBJ databases">
        <authorList>
            <person name="Han P."/>
        </authorList>
    </citation>
    <scope>NUCLEOTIDE SEQUENCE</scope>
    <source>
        <strain evidence="3">Nitrosomonas nitrosa 18-3D</strain>
    </source>
</reference>
<organism evidence="4 5">
    <name type="scientific">Nitrosomonas nitrosa</name>
    <dbReference type="NCBI Taxonomy" id="52442"/>
    <lineage>
        <taxon>Bacteria</taxon>
        <taxon>Pseudomonadati</taxon>
        <taxon>Pseudomonadota</taxon>
        <taxon>Betaproteobacteria</taxon>
        <taxon>Nitrosomonadales</taxon>
        <taxon>Nitrosomonadaceae</taxon>
        <taxon>Nitrosomonas</taxon>
    </lineage>
</organism>
<dbReference type="RefSeq" id="WP_090666081.1">
    <property type="nucleotide sequence ID" value="NZ_CAJNAP010000001.1"/>
</dbReference>
<dbReference type="Proteomes" id="UP000601736">
    <property type="component" value="Unassembled WGS sequence"/>
</dbReference>
<dbReference type="STRING" id="52442.SAMN05421880_102147"/>
<sequence>MRFDSHLCLVSAQATPNLVPAINPDFQPATVTLAISEDMQDKARWLEKVLKEQGLKVEKLMISNPYDYNQCWECFAEWLGKQTNGVALNATGGTKIMAMAALDVFREERKPVFYINIESDEIIRLDTRQASLMLPTKIKLKQFLEAHGYSVLKKPNKPDINRDIRDFVQRLAYESERLGKALGKLNWLANQAVEAKGTGELVSPTLDKRDLDSKAFDDLITMFKNEKMMVFTDNTLVFPDETARKFVNGGWLEYLVLQALSTLAPELGLTDWAMGIEVLAPDGKTRNELDVACLLKNTLHIIECKSANLALDGKMGKTSGTDALYKLDTLRRMGGLRTKAMLVDFRGSLSDTDKSRAVQMNLKVVSGAQLRDLPGALKAWLR</sequence>
<evidence type="ECO:0000259" key="2">
    <source>
        <dbReference type="Pfam" id="PF23400"/>
    </source>
</evidence>
<dbReference type="CDD" id="cd22364">
    <property type="entry name" value="VC1899-like"/>
    <property type="match status" value="1"/>
</dbReference>
<evidence type="ECO:0000313" key="5">
    <source>
        <dbReference type="Proteomes" id="UP000199561"/>
    </source>
</evidence>
<dbReference type="GO" id="GO:0003676">
    <property type="term" value="F:nucleic acid binding"/>
    <property type="evidence" value="ECO:0007669"/>
    <property type="project" value="InterPro"/>
</dbReference>
<dbReference type="Gene3D" id="3.40.1350.10">
    <property type="match status" value="1"/>
</dbReference>
<accession>A0A1I4LNC0</accession>
<dbReference type="EMBL" id="CAJNAP010000001">
    <property type="protein sequence ID" value="CAE6485528.1"/>
    <property type="molecule type" value="Genomic_DNA"/>
</dbReference>
<dbReference type="Pfam" id="PF09002">
    <property type="entry name" value="Card1_endonuc"/>
    <property type="match status" value="1"/>
</dbReference>